<accession>A0A074ZTU2</accession>
<protein>
    <submittedName>
        <fullName evidence="1">Uncharacterized protein</fullName>
    </submittedName>
</protein>
<dbReference type="KEGG" id="ovi:T265_13429"/>
<dbReference type="EMBL" id="KL596683">
    <property type="protein sequence ID" value="KER29217.1"/>
    <property type="molecule type" value="Genomic_DNA"/>
</dbReference>
<dbReference type="RefSeq" id="XP_009167078.1">
    <property type="nucleotide sequence ID" value="XM_009168814.1"/>
</dbReference>
<evidence type="ECO:0000313" key="2">
    <source>
        <dbReference type="Proteomes" id="UP000054324"/>
    </source>
</evidence>
<reference evidence="1 2" key="1">
    <citation type="submission" date="2013-11" db="EMBL/GenBank/DDBJ databases">
        <title>Opisthorchis viverrini - life in the bile duct.</title>
        <authorList>
            <person name="Young N.D."/>
            <person name="Nagarajan N."/>
            <person name="Lin S.J."/>
            <person name="Korhonen P.K."/>
            <person name="Jex A.R."/>
            <person name="Hall R.S."/>
            <person name="Safavi-Hemami H."/>
            <person name="Kaewkong W."/>
            <person name="Bertrand D."/>
            <person name="Gao S."/>
            <person name="Seet Q."/>
            <person name="Wongkham S."/>
            <person name="Teh B.T."/>
            <person name="Wongkham C."/>
            <person name="Intapan P.M."/>
            <person name="Maleewong W."/>
            <person name="Yang X."/>
            <person name="Hu M."/>
            <person name="Wang Z."/>
            <person name="Hofmann A."/>
            <person name="Sternberg P.W."/>
            <person name="Tan P."/>
            <person name="Wang J."/>
            <person name="Gasser R.B."/>
        </authorList>
    </citation>
    <scope>NUCLEOTIDE SEQUENCE [LARGE SCALE GENOMIC DNA]</scope>
</reference>
<organism evidence="1 2">
    <name type="scientific">Opisthorchis viverrini</name>
    <name type="common">Southeast Asian liver fluke</name>
    <dbReference type="NCBI Taxonomy" id="6198"/>
    <lineage>
        <taxon>Eukaryota</taxon>
        <taxon>Metazoa</taxon>
        <taxon>Spiralia</taxon>
        <taxon>Lophotrochozoa</taxon>
        <taxon>Platyhelminthes</taxon>
        <taxon>Trematoda</taxon>
        <taxon>Digenea</taxon>
        <taxon>Opisthorchiida</taxon>
        <taxon>Opisthorchiata</taxon>
        <taxon>Opisthorchiidae</taxon>
        <taxon>Opisthorchis</taxon>
    </lineage>
</organism>
<dbReference type="GeneID" id="20327596"/>
<keyword evidence="2" id="KW-1185">Reference proteome</keyword>
<dbReference type="AlphaFoldDB" id="A0A074ZTU2"/>
<proteinExistence type="predicted"/>
<feature type="non-terminal residue" evidence="1">
    <location>
        <position position="118"/>
    </location>
</feature>
<evidence type="ECO:0000313" key="1">
    <source>
        <dbReference type="EMBL" id="KER29217.1"/>
    </source>
</evidence>
<dbReference type="CTD" id="20327596"/>
<sequence length="118" mass="13457">MCNSRRQLIKSRGNICFHLGFARRGIFESIVIHRSSGHAPRLTEKNELLCAANRKAIQKQGLLIPGRYWKKSFRFDILSVPSCHAIRRKHEGKVTARLPKPRQGKSRGIVCVQITDLP</sequence>
<name>A0A074ZTU2_OPIVI</name>
<gene>
    <name evidence="1" type="ORF">T265_13429</name>
</gene>
<dbReference type="Proteomes" id="UP000054324">
    <property type="component" value="Unassembled WGS sequence"/>
</dbReference>